<dbReference type="Pfam" id="PF01494">
    <property type="entry name" value="FAD_binding_3"/>
    <property type="match status" value="3"/>
</dbReference>
<dbReference type="PRINTS" id="PR00420">
    <property type="entry name" value="RNGMNOXGNASE"/>
</dbReference>
<dbReference type="Gene3D" id="3.50.50.60">
    <property type="entry name" value="FAD/NAD(P)-binding domain"/>
    <property type="match status" value="4"/>
</dbReference>
<reference evidence="6 7" key="1">
    <citation type="journal article" date="2024" name="Nat. Commun.">
        <title>Phylogenomics reveals the evolutionary origins of lichenization in chlorophyte algae.</title>
        <authorList>
            <person name="Puginier C."/>
            <person name="Libourel C."/>
            <person name="Otte J."/>
            <person name="Skaloud P."/>
            <person name="Haon M."/>
            <person name="Grisel S."/>
            <person name="Petersen M."/>
            <person name="Berrin J.G."/>
            <person name="Delaux P.M."/>
            <person name="Dal Grande F."/>
            <person name="Keller J."/>
        </authorList>
    </citation>
    <scope>NUCLEOTIDE SEQUENCE [LARGE SCALE GENOMIC DNA]</scope>
    <source>
        <strain evidence="6 7">SAG 2523</strain>
    </source>
</reference>
<dbReference type="PANTHER" id="PTHR46972">
    <property type="entry name" value="MONOOXYGENASE ASQM-RELATED"/>
    <property type="match status" value="1"/>
</dbReference>
<accession>A0AAW1T7H3</accession>
<feature type="domain" description="FAD-binding" evidence="5">
    <location>
        <begin position="721"/>
        <end position="904"/>
    </location>
</feature>
<sequence length="1007" mass="109717">MGLVDKNTVLWSLSTKDPETRAAELRDIFQDPKAVQDFMDKELPELAAGFKEPLHSMIRETRPSSLSAFNAIDKLPHPNSGENGIVYIGDAWHPMSPFSGSGANMALQDAWELAQQLVNGGHSNTQAAISEFATRAAPRSVEAIERSHKIIGVAHSDGLLKLLIVGLMSLVGFFIRPIASFKSLDWRSFWKLSPGSKMDSKPMSRQRTLEGLRSACGKARRKPAVLLIWQMAYLAGKRICIAGGGIAGAAFALALEQACKLNGISPMPSIEVFERDTTVATQENLGWSFGLMSEGGTGGLQAVRHLERGILEELEALQEYGNSGHLCWRTAYKPLVSFSAKRAKGRDPQGFDSIRIMRSYVRRALLSRVPQEAVHYGKEVNCYAGVCMLMGRTGRLEEVPRGLERGPHMSLSWADTTLFMGPVDRTTVLWSLSFRASESRAAELHTLFKDPSAAQAFKDNELLKLAARFQEPLQSMIRATRISSLSAFPAIDKLPHSNTGANGIVYIGDAWHPMSPFSGSGANMALQDAWELAQQLKLELAYTYTAMSFLAGKRIAVSGAGIGGSAFALALEQACRLSRITPLPTIKVFERDANASARENIGYSFSLREHADAGSGGLQVIRQLERGILEELEQLQEPGNAMHICYRTFKPLFGSPASRDKKGNIMTQETLRIMRTHVRKALLARIPPEYMRYGKICTSAEPAAKPGDPVQIIFADGSTDECDLLVVADGASSKLRAALLPQEVNRYAGISMMFGRTGRLKQVPPELLRGQHLLLGKTSTSLFMATVDKNTVSWGLSSRMPHSQAAELSNRLKDPAAAQEFMDKEVPKLADGFSEPLHSMIRETPASSLAALPAMDRPPHAVHGNGIVYIGDAWHPMSPFSGSGANMALLDAWDLAQQLVNGGHSNAQAAISQFAAEAAPRSLGAINSSRRVIAVAHSDGLFKFMFVLMLRIMGFLTSLGSTAPYWVWRSPGRLLPSWRQPAATAAQKHAGGFVSLQSVLKQKPHLA</sequence>
<feature type="domain" description="FAD-binding" evidence="5">
    <location>
        <begin position="45"/>
        <end position="119"/>
    </location>
</feature>
<dbReference type="InterPro" id="IPR002938">
    <property type="entry name" value="FAD-bd"/>
</dbReference>
<evidence type="ECO:0000256" key="2">
    <source>
        <dbReference type="ARBA" id="ARBA00022827"/>
    </source>
</evidence>
<keyword evidence="4" id="KW-0503">Monooxygenase</keyword>
<evidence type="ECO:0000256" key="3">
    <source>
        <dbReference type="ARBA" id="ARBA00023002"/>
    </source>
</evidence>
<proteinExistence type="predicted"/>
<dbReference type="EMBL" id="JALJOV010000314">
    <property type="protein sequence ID" value="KAK9864789.1"/>
    <property type="molecule type" value="Genomic_DNA"/>
</dbReference>
<comment type="caution">
    <text evidence="6">The sequence shown here is derived from an EMBL/GenBank/DDBJ whole genome shotgun (WGS) entry which is preliminary data.</text>
</comment>
<dbReference type="SUPFAM" id="SSF51905">
    <property type="entry name" value="FAD/NAD(P)-binding domain"/>
    <property type="match status" value="3"/>
</dbReference>
<keyword evidence="7" id="KW-1185">Reference proteome</keyword>
<evidence type="ECO:0000313" key="6">
    <source>
        <dbReference type="EMBL" id="KAK9864789.1"/>
    </source>
</evidence>
<name>A0AAW1T7H3_9CHLO</name>
<dbReference type="AlphaFoldDB" id="A0AAW1T7H3"/>
<gene>
    <name evidence="6" type="ORF">WJX84_005645</name>
</gene>
<keyword evidence="2" id="KW-0274">FAD</keyword>
<evidence type="ECO:0000259" key="5">
    <source>
        <dbReference type="Pfam" id="PF01494"/>
    </source>
</evidence>
<organism evidence="6 7">
    <name type="scientific">Apatococcus fuscideae</name>
    <dbReference type="NCBI Taxonomy" id="2026836"/>
    <lineage>
        <taxon>Eukaryota</taxon>
        <taxon>Viridiplantae</taxon>
        <taxon>Chlorophyta</taxon>
        <taxon>core chlorophytes</taxon>
        <taxon>Trebouxiophyceae</taxon>
        <taxon>Chlorellales</taxon>
        <taxon>Chlorellaceae</taxon>
        <taxon>Apatococcus</taxon>
    </lineage>
</organism>
<dbReference type="PANTHER" id="PTHR46972:SF1">
    <property type="entry name" value="FAD DEPENDENT OXIDOREDUCTASE DOMAIN-CONTAINING PROTEIN"/>
    <property type="match status" value="1"/>
</dbReference>
<keyword evidence="1" id="KW-0285">Flavoprotein</keyword>
<dbReference type="GO" id="GO:0071949">
    <property type="term" value="F:FAD binding"/>
    <property type="evidence" value="ECO:0007669"/>
    <property type="project" value="InterPro"/>
</dbReference>
<evidence type="ECO:0000256" key="4">
    <source>
        <dbReference type="ARBA" id="ARBA00023033"/>
    </source>
</evidence>
<protein>
    <recommendedName>
        <fullName evidence="5">FAD-binding domain-containing protein</fullName>
    </recommendedName>
</protein>
<evidence type="ECO:0000313" key="7">
    <source>
        <dbReference type="Proteomes" id="UP001485043"/>
    </source>
</evidence>
<keyword evidence="3" id="KW-0560">Oxidoreductase</keyword>
<dbReference type="Proteomes" id="UP001485043">
    <property type="component" value="Unassembled WGS sequence"/>
</dbReference>
<dbReference type="InterPro" id="IPR036188">
    <property type="entry name" value="FAD/NAD-bd_sf"/>
</dbReference>
<dbReference type="GO" id="GO:0004497">
    <property type="term" value="F:monooxygenase activity"/>
    <property type="evidence" value="ECO:0007669"/>
    <property type="project" value="UniProtKB-KW"/>
</dbReference>
<feature type="domain" description="FAD-binding" evidence="5">
    <location>
        <begin position="480"/>
        <end position="539"/>
    </location>
</feature>
<evidence type="ECO:0000256" key="1">
    <source>
        <dbReference type="ARBA" id="ARBA00022630"/>
    </source>
</evidence>